<organism evidence="3 4">
    <name type="scientific">Artemisia annua</name>
    <name type="common">Sweet wormwood</name>
    <dbReference type="NCBI Taxonomy" id="35608"/>
    <lineage>
        <taxon>Eukaryota</taxon>
        <taxon>Viridiplantae</taxon>
        <taxon>Streptophyta</taxon>
        <taxon>Embryophyta</taxon>
        <taxon>Tracheophyta</taxon>
        <taxon>Spermatophyta</taxon>
        <taxon>Magnoliopsida</taxon>
        <taxon>eudicotyledons</taxon>
        <taxon>Gunneridae</taxon>
        <taxon>Pentapetalae</taxon>
        <taxon>asterids</taxon>
        <taxon>campanulids</taxon>
        <taxon>Asterales</taxon>
        <taxon>Asteraceae</taxon>
        <taxon>Asteroideae</taxon>
        <taxon>Anthemideae</taxon>
        <taxon>Artemisiinae</taxon>
        <taxon>Artemisia</taxon>
    </lineage>
</organism>
<dbReference type="Proteomes" id="UP000245207">
    <property type="component" value="Unassembled WGS sequence"/>
</dbReference>
<dbReference type="EMBL" id="PKPP01003736">
    <property type="protein sequence ID" value="PWA67933.1"/>
    <property type="molecule type" value="Genomic_DNA"/>
</dbReference>
<protein>
    <submittedName>
        <fullName evidence="3">Endopeptidase, NLPC/P60 domain, LRAT-like domain protein</fullName>
    </submittedName>
</protein>
<evidence type="ECO:0000256" key="1">
    <source>
        <dbReference type="SAM" id="MobiDB-lite"/>
    </source>
</evidence>
<name>A0A2U1N362_ARTAN</name>
<dbReference type="Pfam" id="PF04970">
    <property type="entry name" value="LRAT"/>
    <property type="match status" value="1"/>
</dbReference>
<dbReference type="STRING" id="35608.A0A2U1N362"/>
<feature type="region of interest" description="Disordered" evidence="1">
    <location>
        <begin position="48"/>
        <end position="71"/>
    </location>
</feature>
<dbReference type="AlphaFoldDB" id="A0A2U1N362"/>
<accession>A0A2U1N362</accession>
<dbReference type="PANTHER" id="PTHR46137:SF19">
    <property type="entry name" value="GB|AAF32477.1"/>
    <property type="match status" value="1"/>
</dbReference>
<dbReference type="Gene3D" id="3.90.1720.10">
    <property type="entry name" value="endopeptidase domain like (from Nostoc punctiforme)"/>
    <property type="match status" value="1"/>
</dbReference>
<feature type="domain" description="LRAT" evidence="2">
    <location>
        <begin position="3"/>
        <end position="42"/>
    </location>
</feature>
<keyword evidence="4" id="KW-1185">Reference proteome</keyword>
<dbReference type="InterPro" id="IPR007053">
    <property type="entry name" value="LRAT_dom"/>
</dbReference>
<proteinExistence type="predicted"/>
<evidence type="ECO:0000313" key="3">
    <source>
        <dbReference type="EMBL" id="PWA67933.1"/>
    </source>
</evidence>
<gene>
    <name evidence="3" type="ORF">CTI12_AA311500</name>
</gene>
<dbReference type="OrthoDB" id="1741699at2759"/>
<dbReference type="PANTHER" id="PTHR46137">
    <property type="entry name" value="OS05G0310600 PROTEIN"/>
    <property type="match status" value="1"/>
</dbReference>
<reference evidence="3 4" key="1">
    <citation type="journal article" date="2018" name="Mol. Plant">
        <title>The genome of Artemisia annua provides insight into the evolution of Asteraceae family and artemisinin biosynthesis.</title>
        <authorList>
            <person name="Shen Q."/>
            <person name="Zhang L."/>
            <person name="Liao Z."/>
            <person name="Wang S."/>
            <person name="Yan T."/>
            <person name="Shi P."/>
            <person name="Liu M."/>
            <person name="Fu X."/>
            <person name="Pan Q."/>
            <person name="Wang Y."/>
            <person name="Lv Z."/>
            <person name="Lu X."/>
            <person name="Zhang F."/>
            <person name="Jiang W."/>
            <person name="Ma Y."/>
            <person name="Chen M."/>
            <person name="Hao X."/>
            <person name="Li L."/>
            <person name="Tang Y."/>
            <person name="Lv G."/>
            <person name="Zhou Y."/>
            <person name="Sun X."/>
            <person name="Brodelius P.E."/>
            <person name="Rose J.K.C."/>
            <person name="Tang K."/>
        </authorList>
    </citation>
    <scope>NUCLEOTIDE SEQUENCE [LARGE SCALE GENOMIC DNA]</scope>
    <source>
        <strain evidence="4">cv. Huhao1</strain>
        <tissue evidence="3">Leaf</tissue>
    </source>
</reference>
<sequence length="117" mass="13784">MAESDPLEEVMHRTVYLYENGYEKYDFMNDNCEDFALYCKTDLWSTDKRSQGRSSQANMVHPTRHAKKDKDLVERITQIATSIPRSFSKRENRDLGYRKDVVKAPVEELSSFRRSPK</sequence>
<evidence type="ECO:0000259" key="2">
    <source>
        <dbReference type="Pfam" id="PF04970"/>
    </source>
</evidence>
<comment type="caution">
    <text evidence="3">The sequence shown here is derived from an EMBL/GenBank/DDBJ whole genome shotgun (WGS) entry which is preliminary data.</text>
</comment>
<evidence type="ECO:0000313" key="4">
    <source>
        <dbReference type="Proteomes" id="UP000245207"/>
    </source>
</evidence>